<keyword evidence="3" id="KW-0547">Nucleotide-binding</keyword>
<dbReference type="Gene3D" id="3.80.10.10">
    <property type="entry name" value="Ribonuclease Inhibitor"/>
    <property type="match status" value="1"/>
</dbReference>
<dbReference type="InterPro" id="IPR007111">
    <property type="entry name" value="NACHT_NTPase"/>
</dbReference>
<reference evidence="7 8" key="1">
    <citation type="submission" date="2022-05" db="EMBL/GenBank/DDBJ databases">
        <authorList>
            <consortium name="Genoscope - CEA"/>
            <person name="William W."/>
        </authorList>
    </citation>
    <scope>NUCLEOTIDE SEQUENCE [LARGE SCALE GENOMIC DNA]</scope>
</reference>
<feature type="compositionally biased region" description="Basic and acidic residues" evidence="5">
    <location>
        <begin position="70"/>
        <end position="81"/>
    </location>
</feature>
<protein>
    <recommendedName>
        <fullName evidence="6">NACHT domain-containing protein</fullName>
    </recommendedName>
</protein>
<dbReference type="CDD" id="cd22758">
    <property type="entry name" value="OTU_232R-like"/>
    <property type="match status" value="1"/>
</dbReference>
<dbReference type="Pfam" id="PF13516">
    <property type="entry name" value="LRR_6"/>
    <property type="match status" value="3"/>
</dbReference>
<evidence type="ECO:0000256" key="2">
    <source>
        <dbReference type="ARBA" id="ARBA00022737"/>
    </source>
</evidence>
<dbReference type="Proteomes" id="UP001159405">
    <property type="component" value="Unassembled WGS sequence"/>
</dbReference>
<evidence type="ECO:0000313" key="7">
    <source>
        <dbReference type="EMBL" id="CAH3119645.1"/>
    </source>
</evidence>
<name>A0ABN8NSV5_9CNID</name>
<dbReference type="EMBL" id="CALNXK010000033">
    <property type="protein sequence ID" value="CAH3119645.1"/>
    <property type="molecule type" value="Genomic_DNA"/>
</dbReference>
<dbReference type="InterPro" id="IPR032675">
    <property type="entry name" value="LRR_dom_sf"/>
</dbReference>
<keyword evidence="4" id="KW-0067">ATP-binding</keyword>
<dbReference type="SMART" id="SM00368">
    <property type="entry name" value="LRR_RI"/>
    <property type="match status" value="3"/>
</dbReference>
<evidence type="ECO:0000259" key="6">
    <source>
        <dbReference type="PROSITE" id="PS50837"/>
    </source>
</evidence>
<feature type="compositionally biased region" description="Basic residues" evidence="5">
    <location>
        <begin position="228"/>
        <end position="239"/>
    </location>
</feature>
<dbReference type="InterPro" id="IPR051261">
    <property type="entry name" value="NLR"/>
</dbReference>
<organism evidence="7 8">
    <name type="scientific">Porites lobata</name>
    <dbReference type="NCBI Taxonomy" id="104759"/>
    <lineage>
        <taxon>Eukaryota</taxon>
        <taxon>Metazoa</taxon>
        <taxon>Cnidaria</taxon>
        <taxon>Anthozoa</taxon>
        <taxon>Hexacorallia</taxon>
        <taxon>Scleractinia</taxon>
        <taxon>Fungiina</taxon>
        <taxon>Poritidae</taxon>
        <taxon>Porites</taxon>
    </lineage>
</organism>
<dbReference type="PROSITE" id="PS50837">
    <property type="entry name" value="NACHT"/>
    <property type="match status" value="1"/>
</dbReference>
<evidence type="ECO:0000256" key="1">
    <source>
        <dbReference type="ARBA" id="ARBA00022614"/>
    </source>
</evidence>
<keyword evidence="1" id="KW-0433">Leucine-rich repeat</keyword>
<feature type="compositionally biased region" description="Basic and acidic residues" evidence="5">
    <location>
        <begin position="184"/>
        <end position="199"/>
    </location>
</feature>
<feature type="compositionally biased region" description="Low complexity" evidence="5">
    <location>
        <begin position="290"/>
        <end position="302"/>
    </location>
</feature>
<dbReference type="PANTHER" id="PTHR24106">
    <property type="entry name" value="NACHT, LRR AND CARD DOMAINS-CONTAINING"/>
    <property type="match status" value="1"/>
</dbReference>
<comment type="caution">
    <text evidence="7">The sequence shown here is derived from an EMBL/GenBank/DDBJ whole genome shotgun (WGS) entry which is preliminary data.</text>
</comment>
<evidence type="ECO:0000256" key="3">
    <source>
        <dbReference type="ARBA" id="ARBA00022741"/>
    </source>
</evidence>
<feature type="compositionally biased region" description="Basic and acidic residues" evidence="5">
    <location>
        <begin position="240"/>
        <end position="258"/>
    </location>
</feature>
<feature type="region of interest" description="Disordered" evidence="5">
    <location>
        <begin position="170"/>
        <end position="258"/>
    </location>
</feature>
<proteinExistence type="predicted"/>
<dbReference type="InterPro" id="IPR001611">
    <property type="entry name" value="Leu-rich_rpt"/>
</dbReference>
<feature type="compositionally biased region" description="Polar residues" evidence="5">
    <location>
        <begin position="200"/>
        <end position="222"/>
    </location>
</feature>
<feature type="region of interest" description="Disordered" evidence="5">
    <location>
        <begin position="270"/>
        <end position="313"/>
    </location>
</feature>
<dbReference type="InterPro" id="IPR027417">
    <property type="entry name" value="P-loop_NTPase"/>
</dbReference>
<dbReference type="Gene3D" id="3.40.50.300">
    <property type="entry name" value="P-loop containing nucleotide triphosphate hydrolases"/>
    <property type="match status" value="1"/>
</dbReference>
<evidence type="ECO:0000256" key="5">
    <source>
        <dbReference type="SAM" id="MobiDB-lite"/>
    </source>
</evidence>
<accession>A0ABN8NSV5</accession>
<gene>
    <name evidence="7" type="ORF">PLOB_00027163</name>
</gene>
<feature type="region of interest" description="Disordered" evidence="5">
    <location>
        <begin position="70"/>
        <end position="135"/>
    </location>
</feature>
<sequence length="1033" mass="116917">MAEDGTWGNHVVLFAAANHFQTTIRIISSLDHEIVVLPDHAHQHHPLVLGHIHELHYVSLQPRQGSKIIRTSEHSASRSEDSDGITPQLTTDFPEDSTRRSDGGDGSAPQLTSHLPPRVNKTASNTMKPIRGPPELNKVLQSMADIKTITKPSKDADHPVDVIQVMQAAKRKRGVAEDSDDEESKIFRTSEDTTRRSEGSDGNTPHVTTGLTSSSKNPASKTKNQRTTLKKKRERKKRTPKECIRDPPELSRTRPSKHADLPVDLLLLTVKNAGPQQQKYKDRRTVRRPSTSSSSNASLDSSFNRTQTNEETLGAPFIERMKKHVRDVTEKPYEDLKSPFHNPGEGPRRDLKLDEIFTNLIVYEGRANYDFSGDRVEQLNEYHKANESLQPTLPGDIFDAEKQKILVVGRPGIGKTMFSTKILRNWASDNLFNETQKSQVDFKVAFLIKLRMFNSRNQELNLRELLDHSEYSTALSEELWNYIRHNPEGVLLIFDGFDEYSGRTKINKDDIPYRNSEEERMPVYFLMKKIVQGKILTGATILTTTRPNAVSCMKSLDFHKTVEILGFSTEQVNNYVEKFTKEADKAETIKQHITSNLNLVAFCYVPVNCFIICSCLLELLGNTGFTSLPTRLTEIYSIAVRMFYFSYDDDQYRHYKTEGQQYFLKPFKELPSSVQNVFTRLGKIAFDGIKNGRLIFESHEVNDLKGNGLFHRLPDFRDRPLAERRAQYCFLHLTLQEFLAAKYLVDTLSSEQLQKFVSDHIQDGAWKVVMQFVAGLLAEKEGQSTDIFSDLLPSETFPYPVAIKINEDSEERIETRTCWPDPEHRLLVVTLFNCMYENKASDREVQKKLAKIGCNALYFIHCNLSPLDCLALVHALKSVEGILDFYVAGNNLQSLGCIEIAKLLPGNQHNQGFCELKRLNLEYNNITDEGVKHLATALTHTNCTLNSLDLGVNNITDEGVKHLATALTHTNCTLNSLNLGNNDITDEGVKHLATALTHTNCTLNRLHIGGKNITDKGKNLLNSMNINCKVFIF</sequence>
<dbReference type="SUPFAM" id="SSF52540">
    <property type="entry name" value="P-loop containing nucleoside triphosphate hydrolases"/>
    <property type="match status" value="1"/>
</dbReference>
<keyword evidence="2" id="KW-0677">Repeat</keyword>
<evidence type="ECO:0000256" key="4">
    <source>
        <dbReference type="ARBA" id="ARBA00022840"/>
    </source>
</evidence>
<keyword evidence="8" id="KW-1185">Reference proteome</keyword>
<evidence type="ECO:0000313" key="8">
    <source>
        <dbReference type="Proteomes" id="UP001159405"/>
    </source>
</evidence>
<feature type="domain" description="NACHT" evidence="6">
    <location>
        <begin position="403"/>
        <end position="549"/>
    </location>
</feature>
<dbReference type="Gene3D" id="3.90.70.80">
    <property type="match status" value="1"/>
</dbReference>
<dbReference type="SUPFAM" id="SSF52047">
    <property type="entry name" value="RNI-like"/>
    <property type="match status" value="1"/>
</dbReference>
<dbReference type="Pfam" id="PF05729">
    <property type="entry name" value="NACHT"/>
    <property type="match status" value="1"/>
</dbReference>